<dbReference type="RefSeq" id="WP_124322864.1">
    <property type="nucleotide sequence ID" value="NZ_CP027753.1"/>
</dbReference>
<accession>A0A3G7U0K6</accession>
<evidence type="ECO:0000313" key="3">
    <source>
        <dbReference type="EMBL" id="AZE52026.1"/>
    </source>
</evidence>
<name>A0A3G7U0K6_9PSED</name>
<dbReference type="PROSITE" id="PS50005">
    <property type="entry name" value="TPR"/>
    <property type="match status" value="1"/>
</dbReference>
<dbReference type="EMBL" id="CP027753">
    <property type="protein sequence ID" value="AZE52026.1"/>
    <property type="molecule type" value="Genomic_DNA"/>
</dbReference>
<evidence type="ECO:0000256" key="2">
    <source>
        <dbReference type="SAM" id="SignalP"/>
    </source>
</evidence>
<organism evidence="3 4">
    <name type="scientific">Pseudomonas chlororaphis</name>
    <dbReference type="NCBI Taxonomy" id="587753"/>
    <lineage>
        <taxon>Bacteria</taxon>
        <taxon>Pseudomonadati</taxon>
        <taxon>Pseudomonadota</taxon>
        <taxon>Gammaproteobacteria</taxon>
        <taxon>Pseudomonadales</taxon>
        <taxon>Pseudomonadaceae</taxon>
        <taxon>Pseudomonas</taxon>
    </lineage>
</organism>
<sequence>MFNKYHTVTLLVLLFARLSHADTEPLDINGGNDSALRFRNFDEKYGGWRDIEYKGVAGAFNIYMVPSKMAPSEEGIVANSDIDMVSPDKKYVIVQRTNAGEVIDEEGNKIMSSQAYCDAVSLETGCVKNVGSALQCDGAWQGQKWKITTGETFDFSKGGMSPQYLLSEVANVSSNESRSDSLRDSLFMGVPSYMACYPPEKSISEYNDIGFYFAQGGEHLLAMQIYSRLLSLAPDRVPLKLNVADSLWALGKHDEAKPYYIAYREAMLKKGGVNKIPKRVVERLN</sequence>
<reference evidence="3 4" key="1">
    <citation type="submission" date="2018-03" db="EMBL/GenBank/DDBJ databases">
        <title>Diversity of phytobeneficial traits revealed by whole-genome analysis of worldwide-isolated phenazine-producing Pseudomonas spp.</title>
        <authorList>
            <person name="Biessy A."/>
            <person name="Novinscak A."/>
            <person name="Blom J."/>
            <person name="Leger G."/>
            <person name="Thomashow L.S."/>
            <person name="Cazorla F.M."/>
            <person name="Josic D."/>
            <person name="Filion M."/>
        </authorList>
    </citation>
    <scope>NUCLEOTIDE SEQUENCE [LARGE SCALE GENOMIC DNA]</scope>
    <source>
        <strain evidence="3 4">B25</strain>
    </source>
</reference>
<evidence type="ECO:0000256" key="1">
    <source>
        <dbReference type="PROSITE-ProRule" id="PRU00339"/>
    </source>
</evidence>
<dbReference type="Proteomes" id="UP000268048">
    <property type="component" value="Chromosome"/>
</dbReference>
<dbReference type="SUPFAM" id="SSF48452">
    <property type="entry name" value="TPR-like"/>
    <property type="match status" value="1"/>
</dbReference>
<protein>
    <submittedName>
        <fullName evidence="3">Uncharacterized protein</fullName>
    </submittedName>
</protein>
<keyword evidence="1" id="KW-0802">TPR repeat</keyword>
<feature type="repeat" description="TPR" evidence="1">
    <location>
        <begin position="203"/>
        <end position="236"/>
    </location>
</feature>
<dbReference type="Gene3D" id="1.25.40.10">
    <property type="entry name" value="Tetratricopeptide repeat domain"/>
    <property type="match status" value="1"/>
</dbReference>
<dbReference type="InterPro" id="IPR011990">
    <property type="entry name" value="TPR-like_helical_dom_sf"/>
</dbReference>
<evidence type="ECO:0000313" key="4">
    <source>
        <dbReference type="Proteomes" id="UP000268048"/>
    </source>
</evidence>
<feature type="signal peptide" evidence="2">
    <location>
        <begin position="1"/>
        <end position="21"/>
    </location>
</feature>
<dbReference type="AlphaFoldDB" id="A0A3G7U0K6"/>
<dbReference type="InterPro" id="IPR019734">
    <property type="entry name" value="TPR_rpt"/>
</dbReference>
<gene>
    <name evidence="3" type="ORF">C4K04_6398</name>
</gene>
<proteinExistence type="predicted"/>
<keyword evidence="2" id="KW-0732">Signal</keyword>
<feature type="chain" id="PRO_5018211680" evidence="2">
    <location>
        <begin position="22"/>
        <end position="285"/>
    </location>
</feature>